<dbReference type="InterPro" id="IPR011893">
    <property type="entry name" value="Selenoprotein_Rdx-typ"/>
</dbReference>
<keyword evidence="1" id="KW-0676">Redox-active center</keyword>
<dbReference type="Proteomes" id="UP001366060">
    <property type="component" value="Unassembled WGS sequence"/>
</dbReference>
<dbReference type="Gene3D" id="3.40.30.10">
    <property type="entry name" value="Glutaredoxin"/>
    <property type="match status" value="1"/>
</dbReference>
<reference evidence="2 3" key="1">
    <citation type="submission" date="2024-02" db="EMBL/GenBank/DDBJ databases">
        <title>Bacteria isolated from the canopy kelp, Nereocystis luetkeana.</title>
        <authorList>
            <person name="Pfister C.A."/>
            <person name="Younker I.T."/>
            <person name="Light S.H."/>
        </authorList>
    </citation>
    <scope>NUCLEOTIDE SEQUENCE [LARGE SCALE GENOMIC DNA]</scope>
    <source>
        <strain evidence="2 3">TI.2.07</strain>
    </source>
</reference>
<comment type="caution">
    <text evidence="2">The sequence shown here is derived from an EMBL/GenBank/DDBJ whole genome shotgun (WGS) entry which is preliminary data.</text>
</comment>
<dbReference type="PANTHER" id="PTHR36417">
    <property type="entry name" value="SELENOPROTEIN DOMAIN PROTEIN (AFU_ORTHOLOGUE AFUA_1G05220)"/>
    <property type="match status" value="1"/>
</dbReference>
<sequence length="94" mass="10761">MEIKYCKKCRWLMCSSWMAQELLSTFEDELDEVSLLPGEGGIFEMFANGTLIWSRKETGGFPEITELKQLVRNIIAPEKDLGCIDRKTAKSLIQ</sequence>
<dbReference type="NCBIfam" id="TIGR02174">
    <property type="entry name" value="CXXU_selWTH"/>
    <property type="match status" value="1"/>
</dbReference>
<dbReference type="SUPFAM" id="SSF52833">
    <property type="entry name" value="Thioredoxin-like"/>
    <property type="match status" value="1"/>
</dbReference>
<evidence type="ECO:0000313" key="3">
    <source>
        <dbReference type="Proteomes" id="UP001366060"/>
    </source>
</evidence>
<dbReference type="InterPro" id="IPR036249">
    <property type="entry name" value="Thioredoxin-like_sf"/>
</dbReference>
<dbReference type="PANTHER" id="PTHR36417:SF2">
    <property type="entry name" value="SELENOPROTEIN DOMAIN PROTEIN (AFU_ORTHOLOGUE AFUA_1G05220)"/>
    <property type="match status" value="1"/>
</dbReference>
<keyword evidence="3" id="KW-1185">Reference proteome</keyword>
<dbReference type="EMBL" id="JBAKBA010000008">
    <property type="protein sequence ID" value="MEL0658520.1"/>
    <property type="molecule type" value="Genomic_DNA"/>
</dbReference>
<name>A0ABU9H9G9_9GAMM</name>
<gene>
    <name evidence="2" type="ORF">V6255_05125</name>
</gene>
<organism evidence="2 3">
    <name type="scientific">Psychromonas arctica</name>
    <dbReference type="NCBI Taxonomy" id="168275"/>
    <lineage>
        <taxon>Bacteria</taxon>
        <taxon>Pseudomonadati</taxon>
        <taxon>Pseudomonadota</taxon>
        <taxon>Gammaproteobacteria</taxon>
        <taxon>Alteromonadales</taxon>
        <taxon>Psychromonadaceae</taxon>
        <taxon>Psychromonas</taxon>
    </lineage>
</organism>
<protein>
    <submittedName>
        <fullName evidence="2">SelT/SelW/SelH family protein</fullName>
    </submittedName>
</protein>
<accession>A0ABU9H9G9</accession>
<evidence type="ECO:0000313" key="2">
    <source>
        <dbReference type="EMBL" id="MEL0658520.1"/>
    </source>
</evidence>
<evidence type="ECO:0000256" key="1">
    <source>
        <dbReference type="ARBA" id="ARBA00023284"/>
    </source>
</evidence>
<proteinExistence type="predicted"/>
<dbReference type="Pfam" id="PF10262">
    <property type="entry name" value="Rdx"/>
    <property type="match status" value="1"/>
</dbReference>